<protein>
    <submittedName>
        <fullName evidence="9">Major facilitator superfamily domain containing 8</fullName>
    </submittedName>
</protein>
<proteinExistence type="predicted"/>
<feature type="transmembrane region" description="Helical" evidence="7">
    <location>
        <begin position="103"/>
        <end position="120"/>
    </location>
</feature>
<feature type="transmembrane region" description="Helical" evidence="7">
    <location>
        <begin position="37"/>
        <end position="59"/>
    </location>
</feature>
<evidence type="ECO:0000256" key="4">
    <source>
        <dbReference type="ARBA" id="ARBA00022989"/>
    </source>
</evidence>
<dbReference type="GeneTree" id="ENSGT00530000063854"/>
<dbReference type="PANTHER" id="PTHR23510">
    <property type="entry name" value="INNER MEMBRANE TRANSPORT PROTEIN YAJR"/>
    <property type="match status" value="1"/>
</dbReference>
<dbReference type="Gene3D" id="1.20.1250.20">
    <property type="entry name" value="MFS general substrate transporter like domains"/>
    <property type="match status" value="1"/>
</dbReference>
<dbReference type="GO" id="GO:0005765">
    <property type="term" value="C:lysosomal membrane"/>
    <property type="evidence" value="ECO:0007669"/>
    <property type="project" value="TreeGrafter"/>
</dbReference>
<evidence type="ECO:0000256" key="1">
    <source>
        <dbReference type="ARBA" id="ARBA00004127"/>
    </source>
</evidence>
<feature type="transmembrane region" description="Helical" evidence="7">
    <location>
        <begin position="300"/>
        <end position="320"/>
    </location>
</feature>
<feature type="transmembrane region" description="Helical" evidence="7">
    <location>
        <begin position="209"/>
        <end position="228"/>
    </location>
</feature>
<dbReference type="PROSITE" id="PS50850">
    <property type="entry name" value="MFS"/>
    <property type="match status" value="1"/>
</dbReference>
<dbReference type="CDD" id="cd17326">
    <property type="entry name" value="MFS_MFSD8"/>
    <property type="match status" value="1"/>
</dbReference>
<dbReference type="Proteomes" id="UP000694569">
    <property type="component" value="Unplaced"/>
</dbReference>
<feature type="transmembrane region" description="Helical" evidence="7">
    <location>
        <begin position="473"/>
        <end position="493"/>
    </location>
</feature>
<dbReference type="PANTHER" id="PTHR23510:SF3">
    <property type="entry name" value="MAJOR FACILITATOR SUPERFAMILY DOMAIN-CONTAINING PROTEIN 8"/>
    <property type="match status" value="1"/>
</dbReference>
<dbReference type="InterPro" id="IPR051068">
    <property type="entry name" value="MFS_Domain-Containing_Protein"/>
</dbReference>
<dbReference type="GO" id="GO:0022857">
    <property type="term" value="F:transmembrane transporter activity"/>
    <property type="evidence" value="ECO:0007669"/>
    <property type="project" value="InterPro"/>
</dbReference>
<dbReference type="OrthoDB" id="370281at2759"/>
<dbReference type="Pfam" id="PF07690">
    <property type="entry name" value="MFS_1"/>
    <property type="match status" value="1"/>
</dbReference>
<feature type="transmembrane region" description="Helical" evidence="7">
    <location>
        <begin position="71"/>
        <end position="91"/>
    </location>
</feature>
<feature type="region of interest" description="Disordered" evidence="6">
    <location>
        <begin position="1"/>
        <end position="22"/>
    </location>
</feature>
<sequence length="506" mass="55792">MASLNDDECTPLLQPSHTGDVVESQQQNKNRWWSIRVMYLTLFLSSVGFSIVMTSIWPYLQKIDASAGTSFLGWVIASFSLGQMLSSPLFGFWSNHRPRREPLVVSISIMIAGSVLYAYVHVPASHNKYYMLIARALVGFGSGNVAVVRSYVAGATSLSERTGAMANVCAFQALGFILGPAFQACFTFIGEQGVIFQAIYLQVNMYTAPALMGALFGIVNIILVFAVFREHTVDDLGKPTPSINSDTDDSDRDSEEAVDQVAVVSSNIIFFVILFCFAVFETIATPLTMDMYAWSRSTAVFYNGVILAVVGLESLIVFIGVKILSKKVDERVLLLGGLVIIWVGYFILLPWGTEFPKIQWTDLQNNTIHHFSLWDSLTTALSNHTVEPTGCPASQSWCFYTPVIHLAQYLTSDILIGVGYPTSNVMSFTLYSKIIGPKPQGVYMGWLTASGSIARTLGPVFVIQTYTHLGPQWTFSLTCAIVAVSIVLLFAVYKKLIAFPIRNRRV</sequence>
<dbReference type="GO" id="GO:0012505">
    <property type="term" value="C:endomembrane system"/>
    <property type="evidence" value="ECO:0007669"/>
    <property type="project" value="UniProtKB-SubCell"/>
</dbReference>
<evidence type="ECO:0000259" key="8">
    <source>
        <dbReference type="PROSITE" id="PS50850"/>
    </source>
</evidence>
<evidence type="ECO:0000256" key="2">
    <source>
        <dbReference type="ARBA" id="ARBA00022448"/>
    </source>
</evidence>
<organism evidence="9 10">
    <name type="scientific">Leptobrachium leishanense</name>
    <name type="common">Leishan spiny toad</name>
    <dbReference type="NCBI Taxonomy" id="445787"/>
    <lineage>
        <taxon>Eukaryota</taxon>
        <taxon>Metazoa</taxon>
        <taxon>Chordata</taxon>
        <taxon>Craniata</taxon>
        <taxon>Vertebrata</taxon>
        <taxon>Euteleostomi</taxon>
        <taxon>Amphibia</taxon>
        <taxon>Batrachia</taxon>
        <taxon>Anura</taxon>
        <taxon>Pelobatoidea</taxon>
        <taxon>Megophryidae</taxon>
        <taxon>Leptobrachium</taxon>
    </lineage>
</organism>
<evidence type="ECO:0000256" key="3">
    <source>
        <dbReference type="ARBA" id="ARBA00022692"/>
    </source>
</evidence>
<keyword evidence="4 7" id="KW-1133">Transmembrane helix</keyword>
<feature type="transmembrane region" description="Helical" evidence="7">
    <location>
        <begin position="164"/>
        <end position="189"/>
    </location>
</feature>
<name>A0A8C5PAN9_9ANUR</name>
<keyword evidence="2" id="KW-0813">Transport</keyword>
<evidence type="ECO:0000256" key="7">
    <source>
        <dbReference type="SAM" id="Phobius"/>
    </source>
</evidence>
<reference evidence="9" key="1">
    <citation type="submission" date="2025-08" db="UniProtKB">
        <authorList>
            <consortium name="Ensembl"/>
        </authorList>
    </citation>
    <scope>IDENTIFICATION</scope>
</reference>
<evidence type="ECO:0000256" key="5">
    <source>
        <dbReference type="ARBA" id="ARBA00023136"/>
    </source>
</evidence>
<feature type="transmembrane region" description="Helical" evidence="7">
    <location>
        <begin position="132"/>
        <end position="152"/>
    </location>
</feature>
<dbReference type="InterPro" id="IPR036259">
    <property type="entry name" value="MFS_trans_sf"/>
</dbReference>
<feature type="compositionally biased region" description="Polar residues" evidence="6">
    <location>
        <begin position="13"/>
        <end position="22"/>
    </location>
</feature>
<keyword evidence="5 7" id="KW-0472">Membrane</keyword>
<keyword evidence="10" id="KW-1185">Reference proteome</keyword>
<dbReference type="SUPFAM" id="SSF103473">
    <property type="entry name" value="MFS general substrate transporter"/>
    <property type="match status" value="1"/>
</dbReference>
<evidence type="ECO:0000313" key="9">
    <source>
        <dbReference type="Ensembl" id="ENSLLEP00000009138.1"/>
    </source>
</evidence>
<dbReference type="InterPro" id="IPR011701">
    <property type="entry name" value="MFS"/>
</dbReference>
<dbReference type="InterPro" id="IPR020846">
    <property type="entry name" value="MFS_dom"/>
</dbReference>
<feature type="transmembrane region" description="Helical" evidence="7">
    <location>
        <begin position="332"/>
        <end position="351"/>
    </location>
</feature>
<gene>
    <name evidence="9" type="primary">MFSD8</name>
</gene>
<feature type="transmembrane region" description="Helical" evidence="7">
    <location>
        <begin position="261"/>
        <end position="280"/>
    </location>
</feature>
<comment type="subcellular location">
    <subcellularLocation>
        <location evidence="1">Endomembrane system</location>
        <topology evidence="1">Multi-pass membrane protein</topology>
    </subcellularLocation>
</comment>
<keyword evidence="3 7" id="KW-0812">Transmembrane</keyword>
<feature type="domain" description="Major facilitator superfamily (MFS) profile" evidence="8">
    <location>
        <begin position="34"/>
        <end position="497"/>
    </location>
</feature>
<evidence type="ECO:0000256" key="6">
    <source>
        <dbReference type="SAM" id="MobiDB-lite"/>
    </source>
</evidence>
<evidence type="ECO:0000313" key="10">
    <source>
        <dbReference type="Proteomes" id="UP000694569"/>
    </source>
</evidence>
<feature type="transmembrane region" description="Helical" evidence="7">
    <location>
        <begin position="414"/>
        <end position="431"/>
    </location>
</feature>
<accession>A0A8C5PAN9</accession>
<dbReference type="AlphaFoldDB" id="A0A8C5PAN9"/>
<feature type="transmembrane region" description="Helical" evidence="7">
    <location>
        <begin position="443"/>
        <end position="467"/>
    </location>
</feature>
<reference evidence="9" key="2">
    <citation type="submission" date="2025-09" db="UniProtKB">
        <authorList>
            <consortium name="Ensembl"/>
        </authorList>
    </citation>
    <scope>IDENTIFICATION</scope>
</reference>
<dbReference type="Ensembl" id="ENSLLET00000009491.1">
    <property type="protein sequence ID" value="ENSLLEP00000009138.1"/>
    <property type="gene ID" value="ENSLLEG00000005474.1"/>
</dbReference>